<dbReference type="Proteomes" id="UP000829420">
    <property type="component" value="Plasmid pW1-b"/>
</dbReference>
<evidence type="ECO:0000313" key="2">
    <source>
        <dbReference type="Proteomes" id="UP000829420"/>
    </source>
</evidence>
<keyword evidence="2" id="KW-1185">Reference proteome</keyword>
<reference evidence="1" key="1">
    <citation type="submission" date="2022-03" db="EMBL/GenBank/DDBJ databases">
        <title>ESBL-producing Moellerella wisconsensis and Escherichia marmotae isolated from wild game meat.</title>
        <authorList>
            <person name="Biggel M."/>
        </authorList>
    </citation>
    <scope>NUCLEOTIDE SEQUENCE</scope>
    <source>
        <strain evidence="1">W1</strain>
    </source>
</reference>
<gene>
    <name evidence="1" type="ORF">MNY70_18215</name>
</gene>
<dbReference type="EMBL" id="CP093257">
    <property type="protein sequence ID" value="UNH41007.1"/>
    <property type="molecule type" value="Genomic_DNA"/>
</dbReference>
<proteinExistence type="predicted"/>
<accession>A0ACD3YCY4</accession>
<name>A0ACD3YCY4_9GAMM</name>
<evidence type="ECO:0000313" key="1">
    <source>
        <dbReference type="EMBL" id="UNH41007.1"/>
    </source>
</evidence>
<geneLocation type="plasmid" evidence="1 2">
    <name>pW1-b</name>
</geneLocation>
<keyword evidence="1" id="KW-0614">Plasmid</keyword>
<sequence length="105" mass="11433">MAKLLDLDAIAPTKKEISLRGKIHALLPVTVGLFAMAQKFQAQGVETMSVTEQLKAGVDLVGALIPTMKKNDIESLTPDQIQQIVMFAFKEGEEINEKHAGEDAK</sequence>
<organism evidence="1 2">
    <name type="scientific">Moellerella wisconsensis</name>
    <dbReference type="NCBI Taxonomy" id="158849"/>
    <lineage>
        <taxon>Bacteria</taxon>
        <taxon>Pseudomonadati</taxon>
        <taxon>Pseudomonadota</taxon>
        <taxon>Gammaproteobacteria</taxon>
        <taxon>Enterobacterales</taxon>
        <taxon>Morganellaceae</taxon>
        <taxon>Moellerella</taxon>
    </lineage>
</organism>
<protein>
    <submittedName>
        <fullName evidence="1">Uncharacterized protein</fullName>
    </submittedName>
</protein>